<dbReference type="AlphaFoldDB" id="A0A926DBF7"/>
<protein>
    <submittedName>
        <fullName evidence="1">Cob(I)yrinic acid a,c-diamide adenosyltransferase</fullName>
    </submittedName>
</protein>
<dbReference type="GO" id="GO:0005524">
    <property type="term" value="F:ATP binding"/>
    <property type="evidence" value="ECO:0007669"/>
    <property type="project" value="InterPro"/>
</dbReference>
<sequence length="172" mass="19390">MERHCIHLYYGDGKGKTTAAIGLAIRACGNGMRVGILSFLKDGNSSENRILDTIPGIERFPCLPAVKFSFQMTSDEQTKAAAYYHALLKRAEARHDLDFFLLDEVLDVCQAGLLSEEALLHFLHQQKNRAEIVLTGHIPSERLLAAADYITEMHSHRHPYREGLTARRGIEW</sequence>
<gene>
    <name evidence="1" type="ORF">IAG03_07740</name>
</gene>
<evidence type="ECO:0000313" key="2">
    <source>
        <dbReference type="Proteomes" id="UP000651482"/>
    </source>
</evidence>
<name>A0A926DBF7_9FIRM</name>
<accession>A0A926DBF7</accession>
<dbReference type="RefSeq" id="WP_249319550.1">
    <property type="nucleotide sequence ID" value="NZ_JACRSN010000010.1"/>
</dbReference>
<proteinExistence type="predicted"/>
<dbReference type="GO" id="GO:0009236">
    <property type="term" value="P:cobalamin biosynthetic process"/>
    <property type="evidence" value="ECO:0007669"/>
    <property type="project" value="InterPro"/>
</dbReference>
<dbReference type="GO" id="GO:0008817">
    <property type="term" value="F:corrinoid adenosyltransferase activity"/>
    <property type="evidence" value="ECO:0007669"/>
    <property type="project" value="InterPro"/>
</dbReference>
<dbReference type="Proteomes" id="UP000651482">
    <property type="component" value="Unassembled WGS sequence"/>
</dbReference>
<dbReference type="Pfam" id="PF02572">
    <property type="entry name" value="CobA_CobO_BtuR"/>
    <property type="match status" value="1"/>
</dbReference>
<keyword evidence="2" id="KW-1185">Reference proteome</keyword>
<dbReference type="PANTHER" id="PTHR46638:SF1">
    <property type="entry name" value="CORRINOID ADENOSYLTRANSFERASE"/>
    <property type="match status" value="1"/>
</dbReference>
<dbReference type="EMBL" id="JACRSN010000010">
    <property type="protein sequence ID" value="MBC8533895.1"/>
    <property type="molecule type" value="Genomic_DNA"/>
</dbReference>
<dbReference type="InterPro" id="IPR003724">
    <property type="entry name" value="CblAdoTrfase_CobA"/>
</dbReference>
<dbReference type="InterPro" id="IPR027417">
    <property type="entry name" value="P-loop_NTPase"/>
</dbReference>
<reference evidence="1" key="1">
    <citation type="submission" date="2020-08" db="EMBL/GenBank/DDBJ databases">
        <title>Genome public.</title>
        <authorList>
            <person name="Liu C."/>
            <person name="Sun Q."/>
        </authorList>
    </citation>
    <scope>NUCLEOTIDE SEQUENCE</scope>
    <source>
        <strain evidence="1">NSJ-40</strain>
    </source>
</reference>
<dbReference type="PANTHER" id="PTHR46638">
    <property type="entry name" value="CORRINOID ADENOSYLTRANSFERASE"/>
    <property type="match status" value="1"/>
</dbReference>
<dbReference type="Gene3D" id="3.40.50.300">
    <property type="entry name" value="P-loop containing nucleotide triphosphate hydrolases"/>
    <property type="match status" value="1"/>
</dbReference>
<dbReference type="SUPFAM" id="SSF52540">
    <property type="entry name" value="P-loop containing nucleoside triphosphate hydrolases"/>
    <property type="match status" value="1"/>
</dbReference>
<comment type="caution">
    <text evidence="1">The sequence shown here is derived from an EMBL/GenBank/DDBJ whole genome shotgun (WGS) entry which is preliminary data.</text>
</comment>
<evidence type="ECO:0000313" key="1">
    <source>
        <dbReference type="EMBL" id="MBC8533895.1"/>
    </source>
</evidence>
<dbReference type="PIRSF" id="PIRSF015617">
    <property type="entry name" value="Adensltrnsf_CobA"/>
    <property type="match status" value="1"/>
</dbReference>
<organism evidence="1 2">
    <name type="scientific">Yeguia hominis</name>
    <dbReference type="NCBI Taxonomy" id="2763662"/>
    <lineage>
        <taxon>Bacteria</taxon>
        <taxon>Bacillati</taxon>
        <taxon>Bacillota</taxon>
        <taxon>Clostridia</taxon>
        <taxon>Eubacteriales</taxon>
        <taxon>Yeguiaceae</taxon>
        <taxon>Yeguia</taxon>
    </lineage>
</organism>